<proteinExistence type="predicted"/>
<feature type="transmembrane region" description="Helical" evidence="1">
    <location>
        <begin position="275"/>
        <end position="296"/>
    </location>
</feature>
<gene>
    <name evidence="2" type="ORF">FYJ62_07680</name>
</gene>
<feature type="transmembrane region" description="Helical" evidence="1">
    <location>
        <begin position="107"/>
        <end position="130"/>
    </location>
</feature>
<dbReference type="Proteomes" id="UP000438120">
    <property type="component" value="Unassembled WGS sequence"/>
</dbReference>
<feature type="transmembrane region" description="Helical" evidence="1">
    <location>
        <begin position="235"/>
        <end position="255"/>
    </location>
</feature>
<dbReference type="RefSeq" id="WP_154549109.1">
    <property type="nucleotide sequence ID" value="NZ_VUMX01000021.1"/>
</dbReference>
<feature type="transmembrane region" description="Helical" evidence="1">
    <location>
        <begin position="302"/>
        <end position="322"/>
    </location>
</feature>
<feature type="transmembrane region" description="Helical" evidence="1">
    <location>
        <begin position="66"/>
        <end position="87"/>
    </location>
</feature>
<feature type="transmembrane region" description="Helical" evidence="1">
    <location>
        <begin position="150"/>
        <end position="170"/>
    </location>
</feature>
<feature type="transmembrane region" description="Helical" evidence="1">
    <location>
        <begin position="334"/>
        <end position="355"/>
    </location>
</feature>
<keyword evidence="1" id="KW-0812">Transmembrane</keyword>
<dbReference type="EMBL" id="VUMX01000021">
    <property type="protein sequence ID" value="MST87503.1"/>
    <property type="molecule type" value="Genomic_DNA"/>
</dbReference>
<feature type="transmembrane region" description="Helical" evidence="1">
    <location>
        <begin position="24"/>
        <end position="46"/>
    </location>
</feature>
<keyword evidence="1" id="KW-1133">Transmembrane helix</keyword>
<dbReference type="AlphaFoldDB" id="A0A6A8MFJ3"/>
<reference evidence="2 3" key="1">
    <citation type="submission" date="2019-08" db="EMBL/GenBank/DDBJ databases">
        <title>In-depth cultivation of the pig gut microbiome towards novel bacterial diversity and tailored functional studies.</title>
        <authorList>
            <person name="Wylensek D."/>
            <person name="Hitch T.C.A."/>
            <person name="Clavel T."/>
        </authorList>
    </citation>
    <scope>NUCLEOTIDE SEQUENCE [LARGE SCALE GENOMIC DNA]</scope>
    <source>
        <strain evidence="2 3">Bifido-178-WT-2B</strain>
    </source>
</reference>
<evidence type="ECO:0000313" key="2">
    <source>
        <dbReference type="EMBL" id="MST87503.1"/>
    </source>
</evidence>
<keyword evidence="3" id="KW-1185">Reference proteome</keyword>
<comment type="caution">
    <text evidence="2">The sequence shown here is derived from an EMBL/GenBank/DDBJ whole genome shotgun (WGS) entry which is preliminary data.</text>
</comment>
<name>A0A6A8MFJ3_9LACO</name>
<organism evidence="2 3">
    <name type="scientific">Lactobacillus porci</name>
    <dbReference type="NCBI Taxonomy" id="2012477"/>
    <lineage>
        <taxon>Bacteria</taxon>
        <taxon>Bacillati</taxon>
        <taxon>Bacillota</taxon>
        <taxon>Bacilli</taxon>
        <taxon>Lactobacillales</taxon>
        <taxon>Lactobacillaceae</taxon>
        <taxon>Lactobacillus</taxon>
    </lineage>
</organism>
<protein>
    <submittedName>
        <fullName evidence="2">Uncharacterized protein</fullName>
    </submittedName>
</protein>
<feature type="transmembrane region" description="Helical" evidence="1">
    <location>
        <begin position="177"/>
        <end position="201"/>
    </location>
</feature>
<dbReference type="OrthoDB" id="1643401at2"/>
<accession>A0A6A8MFJ3</accession>
<evidence type="ECO:0000256" key="1">
    <source>
        <dbReference type="SAM" id="Phobius"/>
    </source>
</evidence>
<sequence length="592" mass="66952">MTRASSSSNKLRFSQKEYLTHRKVPLAVMTLAMFMADIIVPVMFISDVNHANIWQNVNKNFSSDNFIWTLVVLFLGIYLGVDSFHYLHVEKQVDFYESQPLTRKQRFFGIVLNSVLAYAALSAIFMLLGILETAGMTGPHLGQIFADAAVYYFLCFGVYLASYALTVLAMTLTGNTFVAILGTAYFMLFELLVRCVAAVYYHSLCTTTVGTNVFKHVFTNPYALVTIGHEHPQPYMFWLNCLLGLAYLALAYWALQKRGSETAGQALSFKWCETVVTVSGVVLGTILAASFGYSMFSKNLPATFALALLAGLVLGAILQVIYRFDAMAWKKRFVCNLLLTAIGLAVFGAMDYASYKHDAYVPDQDKVASMAVFPPARDYWSTYYTDKYMASGKEVSAFQYRSQMKLDPALAYDLGKEGAKKAVKDRGLDSSSEFDMYVIYRLKNGKQIRRYYDISMKAMDKYFQGVSQSAEFRKSYYQLYQDQALLTSKNVIRLSNTNGYSTKSLKSKQLYKEFRTAYKKDLESKWSWLMAKKTEEIGTVTVSVSGTKVGQDYPVYKSYVNTLRVLKKYKLNLPLASGQYRDNLTNDFYIGD</sequence>
<keyword evidence="1" id="KW-0472">Membrane</keyword>
<evidence type="ECO:0000313" key="3">
    <source>
        <dbReference type="Proteomes" id="UP000438120"/>
    </source>
</evidence>